<dbReference type="GO" id="GO:0046933">
    <property type="term" value="F:proton-transporting ATP synthase activity, rotational mechanism"/>
    <property type="evidence" value="ECO:0007669"/>
    <property type="project" value="InterPro"/>
</dbReference>
<comment type="subcellular location">
    <subcellularLocation>
        <location evidence="1">Mitochondrion inner membrane</location>
    </subcellularLocation>
</comment>
<keyword evidence="7" id="KW-0375">Hydrogen ion transport</keyword>
<dbReference type="InterPro" id="IPR000793">
    <property type="entry name" value="ATP_synth_asu_C"/>
</dbReference>
<evidence type="ECO:0000256" key="3">
    <source>
        <dbReference type="ARBA" id="ARBA00011648"/>
    </source>
</evidence>
<accession>A0A2Z6NP71</accession>
<dbReference type="PANTHER" id="PTHR48082">
    <property type="entry name" value="ATP SYNTHASE SUBUNIT ALPHA, MITOCHONDRIAL"/>
    <property type="match status" value="1"/>
</dbReference>
<evidence type="ECO:0000259" key="14">
    <source>
        <dbReference type="Pfam" id="PF00006"/>
    </source>
</evidence>
<comment type="subunit">
    <text evidence="3">F-type ATPases have 2 components, CF(1) - the catalytic core - and CF(0) - the membrane proton channel. CF(1) has five subunits: alpha(3), beta(3), gamma(1), delta(1), epsilon(1). CF(0) has three main subunits: a, b and c.</text>
</comment>
<keyword evidence="9" id="KW-0406">Ion transport</keyword>
<dbReference type="InterPro" id="IPR000194">
    <property type="entry name" value="ATPase_F1/V1/A1_a/bsu_nucl-bd"/>
</dbReference>
<evidence type="ECO:0000256" key="6">
    <source>
        <dbReference type="ARBA" id="ARBA00022741"/>
    </source>
</evidence>
<dbReference type="GO" id="GO:0043531">
    <property type="term" value="F:ADP binding"/>
    <property type="evidence" value="ECO:0007669"/>
    <property type="project" value="TreeGrafter"/>
</dbReference>
<feature type="compositionally biased region" description="Basic and acidic residues" evidence="13">
    <location>
        <begin position="241"/>
        <end position="263"/>
    </location>
</feature>
<evidence type="ECO:0000313" key="16">
    <source>
        <dbReference type="Proteomes" id="UP000242715"/>
    </source>
</evidence>
<evidence type="ECO:0000256" key="10">
    <source>
        <dbReference type="ARBA" id="ARBA00023136"/>
    </source>
</evidence>
<dbReference type="Gene3D" id="1.20.150.20">
    <property type="entry name" value="ATP synthase alpha/beta chain, C-terminal domain"/>
    <property type="match status" value="1"/>
</dbReference>
<keyword evidence="16" id="KW-1185">Reference proteome</keyword>
<dbReference type="FunFam" id="3.40.50.300:FF:002432">
    <property type="entry name" value="ATP synthase subunit alpha, mitochondrial"/>
    <property type="match status" value="1"/>
</dbReference>
<dbReference type="OrthoDB" id="1938423at2759"/>
<feature type="region of interest" description="Disordered" evidence="13">
    <location>
        <begin position="237"/>
        <end position="263"/>
    </location>
</feature>
<keyword evidence="11" id="KW-0139">CF(1)</keyword>
<feature type="region of interest" description="Disordered" evidence="13">
    <location>
        <begin position="384"/>
        <end position="404"/>
    </location>
</feature>
<name>A0A2Z6NP71_TRISU</name>
<dbReference type="Pfam" id="PF00006">
    <property type="entry name" value="ATP-synt_ab"/>
    <property type="match status" value="1"/>
</dbReference>
<evidence type="ECO:0000256" key="1">
    <source>
        <dbReference type="ARBA" id="ARBA00004273"/>
    </source>
</evidence>
<dbReference type="EMBL" id="DF973715">
    <property type="protein sequence ID" value="GAU38430.1"/>
    <property type="molecule type" value="Genomic_DNA"/>
</dbReference>
<evidence type="ECO:0000256" key="2">
    <source>
        <dbReference type="ARBA" id="ARBA00008936"/>
    </source>
</evidence>
<dbReference type="SUPFAM" id="SSF47917">
    <property type="entry name" value="C-terminal domain of alpha and beta subunits of F1 ATP synthase"/>
    <property type="match status" value="1"/>
</dbReference>
<organism evidence="15 16">
    <name type="scientific">Trifolium subterraneum</name>
    <name type="common">Subterranean clover</name>
    <dbReference type="NCBI Taxonomy" id="3900"/>
    <lineage>
        <taxon>Eukaryota</taxon>
        <taxon>Viridiplantae</taxon>
        <taxon>Streptophyta</taxon>
        <taxon>Embryophyta</taxon>
        <taxon>Tracheophyta</taxon>
        <taxon>Spermatophyta</taxon>
        <taxon>Magnoliopsida</taxon>
        <taxon>eudicotyledons</taxon>
        <taxon>Gunneridae</taxon>
        <taxon>Pentapetalae</taxon>
        <taxon>rosids</taxon>
        <taxon>fabids</taxon>
        <taxon>Fabales</taxon>
        <taxon>Fabaceae</taxon>
        <taxon>Papilionoideae</taxon>
        <taxon>50 kb inversion clade</taxon>
        <taxon>NPAAA clade</taxon>
        <taxon>Hologalegina</taxon>
        <taxon>IRL clade</taxon>
        <taxon>Trifolieae</taxon>
        <taxon>Trifolium</taxon>
    </lineage>
</organism>
<evidence type="ECO:0000256" key="5">
    <source>
        <dbReference type="ARBA" id="ARBA00022448"/>
    </source>
</evidence>
<proteinExistence type="inferred from homology"/>
<reference evidence="16" key="1">
    <citation type="journal article" date="2017" name="Front. Plant Sci.">
        <title>Climate Clever Clovers: New Paradigm to Reduce the Environmental Footprint of Ruminants by Breeding Low Methanogenic Forages Utilizing Haplotype Variation.</title>
        <authorList>
            <person name="Kaur P."/>
            <person name="Appels R."/>
            <person name="Bayer P.E."/>
            <person name="Keeble-Gagnere G."/>
            <person name="Wang J."/>
            <person name="Hirakawa H."/>
            <person name="Shirasawa K."/>
            <person name="Vercoe P."/>
            <person name="Stefanova K."/>
            <person name="Durmic Z."/>
            <person name="Nichols P."/>
            <person name="Revell C."/>
            <person name="Isobe S.N."/>
            <person name="Edwards D."/>
            <person name="Erskine W."/>
        </authorList>
    </citation>
    <scope>NUCLEOTIDE SEQUENCE [LARGE SCALE GENOMIC DNA]</scope>
    <source>
        <strain evidence="16">cv. Daliak</strain>
    </source>
</reference>
<dbReference type="GO" id="GO:0005743">
    <property type="term" value="C:mitochondrial inner membrane"/>
    <property type="evidence" value="ECO:0007669"/>
    <property type="project" value="UniProtKB-SubCell"/>
</dbReference>
<feature type="compositionally biased region" description="Basic and acidic residues" evidence="13">
    <location>
        <begin position="392"/>
        <end position="404"/>
    </location>
</feature>
<dbReference type="PANTHER" id="PTHR48082:SF2">
    <property type="entry name" value="ATP SYNTHASE SUBUNIT ALPHA, MITOCHONDRIAL"/>
    <property type="match status" value="1"/>
</dbReference>
<dbReference type="GO" id="GO:0005524">
    <property type="term" value="F:ATP binding"/>
    <property type="evidence" value="ECO:0007669"/>
    <property type="project" value="UniProtKB-KW"/>
</dbReference>
<comment type="similarity">
    <text evidence="2">Belongs to the ATPase alpha/beta chains family.</text>
</comment>
<evidence type="ECO:0000256" key="4">
    <source>
        <dbReference type="ARBA" id="ARBA00016087"/>
    </source>
</evidence>
<dbReference type="GO" id="GO:0045259">
    <property type="term" value="C:proton-transporting ATP synthase complex"/>
    <property type="evidence" value="ECO:0007669"/>
    <property type="project" value="UniProtKB-KW"/>
</dbReference>
<keyword evidence="10" id="KW-0472">Membrane</keyword>
<feature type="domain" description="ATPase F1/V1/A1 complex alpha/beta subunit nucleotide-binding" evidence="14">
    <location>
        <begin position="1"/>
        <end position="88"/>
    </location>
</feature>
<dbReference type="InterPro" id="IPR027417">
    <property type="entry name" value="P-loop_NTPase"/>
</dbReference>
<evidence type="ECO:0000256" key="11">
    <source>
        <dbReference type="ARBA" id="ARBA00023196"/>
    </source>
</evidence>
<dbReference type="CDD" id="cd18113">
    <property type="entry name" value="ATP-synt_F1_alpha_C"/>
    <property type="match status" value="1"/>
</dbReference>
<dbReference type="Proteomes" id="UP000242715">
    <property type="component" value="Unassembled WGS sequence"/>
</dbReference>
<keyword evidence="8" id="KW-0067">ATP-binding</keyword>
<evidence type="ECO:0000256" key="9">
    <source>
        <dbReference type="ARBA" id="ARBA00023065"/>
    </source>
</evidence>
<evidence type="ECO:0000256" key="12">
    <source>
        <dbReference type="ARBA" id="ARBA00023310"/>
    </source>
</evidence>
<protein>
    <recommendedName>
        <fullName evidence="4">ATP synthase subunit alpha, mitochondrial</fullName>
    </recommendedName>
</protein>
<dbReference type="InterPro" id="IPR005294">
    <property type="entry name" value="ATP_synth_F1_asu"/>
</dbReference>
<evidence type="ECO:0000313" key="15">
    <source>
        <dbReference type="EMBL" id="GAU38430.1"/>
    </source>
</evidence>
<keyword evidence="12" id="KW-0066">ATP synthesis</keyword>
<gene>
    <name evidence="15" type="ORF">TSUD_396100</name>
</gene>
<keyword evidence="5" id="KW-0813">Transport</keyword>
<evidence type="ECO:0000256" key="7">
    <source>
        <dbReference type="ARBA" id="ARBA00022781"/>
    </source>
</evidence>
<dbReference type="Gene3D" id="3.40.50.12240">
    <property type="match status" value="1"/>
</dbReference>
<sequence>MSLLLRRPPGREAYIRDVFYLHSRLLERAAKLSSQLGEGSMTALLIVETQSGDVSAYIPTNVISITDGQIFLSADLFNAGIRPAINVELEAFAQFSFDLDKAMQNQLARGQRLRELLKQSQSAPLTVEEQIITIYTGTNGYLDSLEVEQDLLLDRRHVPQKAAMKKGISRINPNDPSYLRHKKAKFIADHEKPISRLEESDHSQLPLQIENATITGDPKTFEYAFFKKLKNDANLRFSSDPVKKDDSLSSKKPESGHCSKERADDVMVGTKGCNSSRINQDVSNFKMDSFLSPSVQAWNKSDMYSMSSMLKKSQGCGDTTKPQGFSNEGNQYADGEIFSRKRQKLRQCVADTLFPDTEKPCSKGLDIVSVLLSRLFPMSTDSSVKNKYGDSNPRKIENPTRYDLPDPLESDVQFKEHNLIPKRKLLELESGSYFNDQMLSPTFLECGERITPRAEFPTYHSRNFQPRYSITAPKCKQSGTPSFGASVKGDSEIASETLFKEVENATKYSLLDSKELDFQCTELHLIPKRKPLELESGSYFHDQMLSPMFLESSERITPYAEFPTYHSQNFQPLYSITAPELKLSGTPNFSASDKNDTTLGPIFNEVENATEDSLLDSRELDFQCTEVHQIPRRKLLELESGSSFTDHLLPPMFLRSGESITPHIEFPIDPHKFRPVLRTEAERKFVGTPIYLDKNDANYGFLCNEQKHETFTLDHFKELEKLEREPIPLLMERDFDCTKDETKFPITCEYAKPYMAPALSILYHSEEQISNESLGKLLNKPQDFDSVLDSGSFRYKKSQFGEYVHKEDEEMDMNFNHTALSFSHNKNYFKLSENCKNDASFLQDSIYLPPYHHCVRKTVSSDYHHRPDREHWHSSSPRCLSLTRSHSNYQSSITRNLQLPESENMSSLFHIDDNYEPKINGGDHGEVLYHISEAFVEIYNSSFLHMSMQRDNGCPFSLEDSDNINHQEQRHEMLL</sequence>
<keyword evidence="6" id="KW-0547">Nucleotide-binding</keyword>
<dbReference type="InterPro" id="IPR038376">
    <property type="entry name" value="ATP_synth_asu_C_sf"/>
</dbReference>
<evidence type="ECO:0000256" key="13">
    <source>
        <dbReference type="SAM" id="MobiDB-lite"/>
    </source>
</evidence>
<dbReference type="SUPFAM" id="SSF52540">
    <property type="entry name" value="P-loop containing nucleoside triphosphate hydrolases"/>
    <property type="match status" value="1"/>
</dbReference>
<dbReference type="AlphaFoldDB" id="A0A2Z6NP71"/>
<evidence type="ECO:0000256" key="8">
    <source>
        <dbReference type="ARBA" id="ARBA00022840"/>
    </source>
</evidence>